<reference evidence="2" key="1">
    <citation type="submission" date="2014-02" db="EMBL/GenBank/DDBJ databases">
        <title>The Genome Sequence of Trichophyton rubrum (morphotype fischeri) CBS 288.86.</title>
        <authorList>
            <consortium name="The Broad Institute Genomics Platform"/>
            <person name="Cuomo C.A."/>
            <person name="White T.C."/>
            <person name="Graser Y."/>
            <person name="Martinez-Rossi N."/>
            <person name="Heitman J."/>
            <person name="Young S.K."/>
            <person name="Zeng Q."/>
            <person name="Gargeya S."/>
            <person name="Abouelleil A."/>
            <person name="Alvarado L."/>
            <person name="Chapman S.B."/>
            <person name="Gainer-Dewar J."/>
            <person name="Goldberg J."/>
            <person name="Griggs A."/>
            <person name="Gujja S."/>
            <person name="Hansen M."/>
            <person name="Howarth C."/>
            <person name="Imamovic A."/>
            <person name="Larimer J."/>
            <person name="Martinez D."/>
            <person name="Murphy C."/>
            <person name="Pearson M.D."/>
            <person name="Persinoti G."/>
            <person name="Poon T."/>
            <person name="Priest M."/>
            <person name="Roberts A.D."/>
            <person name="Saif S."/>
            <person name="Shea T.D."/>
            <person name="Sykes S.N."/>
            <person name="Wortman J."/>
            <person name="Nusbaum C."/>
            <person name="Birren B."/>
        </authorList>
    </citation>
    <scope>NUCLEOTIDE SEQUENCE [LARGE SCALE GENOMIC DNA]</scope>
    <source>
        <strain evidence="2">CBS 288.86</strain>
    </source>
</reference>
<organism evidence="2">
    <name type="scientific">Trichophyton rubrum CBS 288.86</name>
    <dbReference type="NCBI Taxonomy" id="1215330"/>
    <lineage>
        <taxon>Eukaryota</taxon>
        <taxon>Fungi</taxon>
        <taxon>Dikarya</taxon>
        <taxon>Ascomycota</taxon>
        <taxon>Pezizomycotina</taxon>
        <taxon>Eurotiomycetes</taxon>
        <taxon>Eurotiomycetidae</taxon>
        <taxon>Onygenales</taxon>
        <taxon>Arthrodermataceae</taxon>
        <taxon>Trichophyton</taxon>
    </lineage>
</organism>
<sequence>MMLRRSLDSQRPIMAPSLASQRNSKRYSTISNQTTSSTMTGDSRMAEIKELSAGLARLENKRLSQQRFVPTPEKSESLSKLALGAKVERALGRRMSSQDAVMRKPVVLDEKNMIKSAS</sequence>
<dbReference type="OrthoDB" id="5399555at2759"/>
<dbReference type="AlphaFoldDB" id="A0A022WAL3"/>
<evidence type="ECO:0000256" key="1">
    <source>
        <dbReference type="SAM" id="MobiDB-lite"/>
    </source>
</evidence>
<dbReference type="EMBL" id="KK207757">
    <property type="protein sequence ID" value="EZF55152.1"/>
    <property type="molecule type" value="Genomic_DNA"/>
</dbReference>
<evidence type="ECO:0000313" key="2">
    <source>
        <dbReference type="EMBL" id="EZF55151.1"/>
    </source>
</evidence>
<protein>
    <submittedName>
        <fullName evidence="2">Uncharacterized protein</fullName>
    </submittedName>
</protein>
<accession>A0A022WAL3</accession>
<proteinExistence type="predicted"/>
<dbReference type="Proteomes" id="UP000023758">
    <property type="component" value="Unassembled WGS sequence"/>
</dbReference>
<feature type="region of interest" description="Disordered" evidence="1">
    <location>
        <begin position="1"/>
        <end position="43"/>
    </location>
</feature>
<name>A0A022WAL3_TRIRU</name>
<dbReference type="EMBL" id="KK207757">
    <property type="protein sequence ID" value="EZF55151.1"/>
    <property type="molecule type" value="Genomic_DNA"/>
</dbReference>
<dbReference type="HOGENOM" id="CLU_125059_1_0_1"/>
<gene>
    <name evidence="2" type="ORF">H103_02209</name>
</gene>
<feature type="compositionally biased region" description="Polar residues" evidence="1">
    <location>
        <begin position="18"/>
        <end position="41"/>
    </location>
</feature>